<gene>
    <name evidence="1" type="ORF">pdul_cds_45</name>
</gene>
<organism evidence="1 2">
    <name type="scientific">Pandoravirus dulcis</name>
    <dbReference type="NCBI Taxonomy" id="1349409"/>
    <lineage>
        <taxon>Viruses</taxon>
        <taxon>Pandoravirus</taxon>
    </lineage>
</organism>
<proteinExistence type="predicted"/>
<dbReference type="GeneID" id="16511742"/>
<name>S4VV08_9VIRU</name>
<reference evidence="1 2" key="1">
    <citation type="journal article" date="2013" name="Science">
        <title>Pandoraviruses: amoeba viruses with genomes up to 2.5 Mb reaching that of parasitic eukaryotes.</title>
        <authorList>
            <person name="Philippe N."/>
            <person name="Legendre M."/>
            <person name="Doutre G."/>
            <person name="Coute Y."/>
            <person name="Poirot O."/>
            <person name="Lescot M."/>
            <person name="Arslan D."/>
            <person name="Seltzer V."/>
            <person name="Bertaux L."/>
            <person name="Bruley C."/>
            <person name="Garin J."/>
            <person name="Claverie J.M."/>
            <person name="Abergel C."/>
        </authorList>
    </citation>
    <scope>NUCLEOTIDE SEQUENCE [LARGE SCALE GENOMIC DNA]</scope>
    <source>
        <strain evidence="1">Melbourne</strain>
    </source>
</reference>
<dbReference type="EMBL" id="KC977570">
    <property type="protein sequence ID" value="AGO81921.1"/>
    <property type="molecule type" value="Genomic_DNA"/>
</dbReference>
<dbReference type="Proteomes" id="UP000201566">
    <property type="component" value="Segment"/>
</dbReference>
<protein>
    <submittedName>
        <fullName evidence="1">Uncharacterized protein</fullName>
    </submittedName>
</protein>
<sequence>MNQPSARGTKRRAEPVQSDVATAAGLCHGRILPAQRQQYAGRRPMETSLGVPKVGADGAMCAAPGDERTETTQRDDFLTAEEARAAPRHRTMPAPADWTRLPPEMREQVALALADADPRAALALYASGREGAEAFAGQTRAVLVLDQRGELVERRLALVDYARLSVALGAAGPLQLFLAAATCTLKAYANWRITGPDAKAFPAVAAAATPGNVEGDQKPAGPTDYAAMLDAGVTPHQLDQMSVGALAAAARSAADQPALTLGRLRALLDGPMGPDPIAIARQWYHFVTAPSSDLLQTTTPLTARCDVVLGGRALSRPRNVNLVDIRPLGLLLGVWAAPPGRADVERLRYALAVPGDVARRCLKDVPCARTDRLFDAWLRASSHAEVAVAGDKLRGAVGDQEAPVARFLALVAAAIGPLAPSTACAVAAAHRAGQVIPSFARLFASSRMWLTPLRHYGVVLHVDLRSPVVERMLAQQHP</sequence>
<dbReference type="RefSeq" id="YP_008318590.1">
    <property type="nucleotide sequence ID" value="NC_021858.1"/>
</dbReference>
<evidence type="ECO:0000313" key="2">
    <source>
        <dbReference type="Proteomes" id="UP000201566"/>
    </source>
</evidence>
<evidence type="ECO:0000313" key="1">
    <source>
        <dbReference type="EMBL" id="AGO81921.1"/>
    </source>
</evidence>
<dbReference type="KEGG" id="vg:16511742"/>
<accession>S4VV08</accession>